<evidence type="ECO:0000256" key="1">
    <source>
        <dbReference type="SAM" id="MobiDB-lite"/>
    </source>
</evidence>
<feature type="region of interest" description="Disordered" evidence="1">
    <location>
        <begin position="30"/>
        <end position="365"/>
    </location>
</feature>
<feature type="compositionally biased region" description="Basic and acidic residues" evidence="1">
    <location>
        <begin position="67"/>
        <end position="78"/>
    </location>
</feature>
<feature type="compositionally biased region" description="Polar residues" evidence="1">
    <location>
        <begin position="331"/>
        <end position="340"/>
    </location>
</feature>
<feature type="compositionally biased region" description="Low complexity" evidence="1">
    <location>
        <begin position="34"/>
        <end position="55"/>
    </location>
</feature>
<gene>
    <name evidence="3" type="ORF">CLAFUR5_01620</name>
</gene>
<dbReference type="EMBL" id="CP090163">
    <property type="protein sequence ID" value="UJO11584.1"/>
    <property type="molecule type" value="Genomic_DNA"/>
</dbReference>
<evidence type="ECO:0000313" key="3">
    <source>
        <dbReference type="EMBL" id="UJO11584.1"/>
    </source>
</evidence>
<feature type="compositionally biased region" description="Acidic residues" evidence="1">
    <location>
        <begin position="153"/>
        <end position="164"/>
    </location>
</feature>
<accession>A0A9Q8L687</accession>
<dbReference type="RefSeq" id="XP_047755950.1">
    <property type="nucleotide sequence ID" value="XM_047900768.1"/>
</dbReference>
<name>A0A9Q8L687_PASFU</name>
<dbReference type="KEGG" id="ffu:CLAFUR5_01620"/>
<evidence type="ECO:0000313" key="4">
    <source>
        <dbReference type="Proteomes" id="UP000756132"/>
    </source>
</evidence>
<proteinExistence type="predicted"/>
<feature type="compositionally biased region" description="Acidic residues" evidence="1">
    <location>
        <begin position="265"/>
        <end position="277"/>
    </location>
</feature>
<feature type="compositionally biased region" description="Polar residues" evidence="1">
    <location>
        <begin position="239"/>
        <end position="256"/>
    </location>
</feature>
<dbReference type="AlphaFoldDB" id="A0A9Q8L687"/>
<dbReference type="Proteomes" id="UP000756132">
    <property type="component" value="Chromosome 1"/>
</dbReference>
<keyword evidence="4" id="KW-1185">Reference proteome</keyword>
<reference evidence="3" key="2">
    <citation type="journal article" date="2022" name="Microb. Genom.">
        <title>A chromosome-scale genome assembly of the tomato pathogen Cladosporium fulvum reveals a compartmentalized genome architecture and the presence of a dispensable chromosome.</title>
        <authorList>
            <person name="Zaccaron A.Z."/>
            <person name="Chen L.H."/>
            <person name="Samaras A."/>
            <person name="Stergiopoulos I."/>
        </authorList>
    </citation>
    <scope>NUCLEOTIDE SEQUENCE</scope>
    <source>
        <strain evidence="3">Race5_Kim</strain>
    </source>
</reference>
<organism evidence="3 4">
    <name type="scientific">Passalora fulva</name>
    <name type="common">Tomato leaf mold</name>
    <name type="synonym">Cladosporium fulvum</name>
    <dbReference type="NCBI Taxonomy" id="5499"/>
    <lineage>
        <taxon>Eukaryota</taxon>
        <taxon>Fungi</taxon>
        <taxon>Dikarya</taxon>
        <taxon>Ascomycota</taxon>
        <taxon>Pezizomycotina</taxon>
        <taxon>Dothideomycetes</taxon>
        <taxon>Dothideomycetidae</taxon>
        <taxon>Mycosphaerellales</taxon>
        <taxon>Mycosphaerellaceae</taxon>
        <taxon>Fulvia</taxon>
    </lineage>
</organism>
<feature type="compositionally biased region" description="Polar residues" evidence="1">
    <location>
        <begin position="92"/>
        <end position="106"/>
    </location>
</feature>
<dbReference type="OrthoDB" id="3940204at2759"/>
<protein>
    <submittedName>
        <fullName evidence="3">Uncharacterized protein</fullName>
    </submittedName>
</protein>
<keyword evidence="2" id="KW-0732">Signal</keyword>
<feature type="chain" id="PRO_5040218494" evidence="2">
    <location>
        <begin position="26"/>
        <end position="489"/>
    </location>
</feature>
<reference evidence="3" key="1">
    <citation type="submission" date="2021-12" db="EMBL/GenBank/DDBJ databases">
        <authorList>
            <person name="Zaccaron A."/>
            <person name="Stergiopoulos I."/>
        </authorList>
    </citation>
    <scope>NUCLEOTIDE SEQUENCE</scope>
    <source>
        <strain evidence="3">Race5_Kim</strain>
    </source>
</reference>
<feature type="compositionally biased region" description="Low complexity" evidence="1">
    <location>
        <begin position="299"/>
        <end position="323"/>
    </location>
</feature>
<feature type="signal peptide" evidence="2">
    <location>
        <begin position="1"/>
        <end position="25"/>
    </location>
</feature>
<evidence type="ECO:0000256" key="2">
    <source>
        <dbReference type="SAM" id="SignalP"/>
    </source>
</evidence>
<dbReference type="GeneID" id="71981498"/>
<feature type="compositionally biased region" description="Basic residues" evidence="1">
    <location>
        <begin position="181"/>
        <end position="191"/>
    </location>
</feature>
<sequence length="489" mass="51808">MPHSNATRCCMFVNYTVLCLSCIAAMPPKKAQTSAPATSPKKGKATASASPAASTRSLRKANPSAEKAPDTTEKEAKVAKKPSPAKKTTTAQGTRGRSAKSPSPVKSSRDPTMPAANKSAAGRAGSKRPAPEDDAPGSPAKRGRGRPRKDATPVDEDDVMESIEEPTRRAPGRPRADTSRSRSKSAANRHRSGQDLEKQLQPLTDADDKPRQRSASLARRETPSDGSKLTPSRKRANTGMAQSGLSESMVRSSISARQHHLQTLDGDDESDTADVGEDNVVRAGNNDIRRGAPAQGKRASQQVSASAARGGPGGSSKKPSVSGTPIEAGNGSVTSFTNPENIPGDDHTTSYVDSQGRGPFKNPFHEKMPLKESWYRNMPPMFPFGETPYFEQKMSDQINADLSRSHEETLEAQKRQKGSGGLIGSISSSISSIGGGLVNTITGGPSTSPTKSTKKKTTVEALKKFTPWDLPEVDSDVIHSFARQSGIAA</sequence>